<keyword evidence="3" id="KW-1185">Reference proteome</keyword>
<dbReference type="PANTHER" id="PTHR43265">
    <property type="entry name" value="ESTERASE ESTD"/>
    <property type="match status" value="1"/>
</dbReference>
<dbReference type="Proteomes" id="UP000095287">
    <property type="component" value="Unplaced"/>
</dbReference>
<dbReference type="InterPro" id="IPR001375">
    <property type="entry name" value="Peptidase_S9_cat"/>
</dbReference>
<name>A0A1I7YAS0_9BILA</name>
<evidence type="ECO:0000313" key="3">
    <source>
        <dbReference type="Proteomes" id="UP000095287"/>
    </source>
</evidence>
<organism evidence="3 4">
    <name type="scientific">Steinernema glaseri</name>
    <dbReference type="NCBI Taxonomy" id="37863"/>
    <lineage>
        <taxon>Eukaryota</taxon>
        <taxon>Metazoa</taxon>
        <taxon>Ecdysozoa</taxon>
        <taxon>Nematoda</taxon>
        <taxon>Chromadorea</taxon>
        <taxon>Rhabditida</taxon>
        <taxon>Tylenchina</taxon>
        <taxon>Panagrolaimomorpha</taxon>
        <taxon>Strongyloidoidea</taxon>
        <taxon>Steinernematidae</taxon>
        <taxon>Steinernema</taxon>
    </lineage>
</organism>
<dbReference type="WBParaSite" id="L893_g14474.t1">
    <property type="protein sequence ID" value="L893_g14474.t1"/>
    <property type="gene ID" value="L893_g14474"/>
</dbReference>
<dbReference type="SUPFAM" id="SSF53474">
    <property type="entry name" value="alpha/beta-Hydrolases"/>
    <property type="match status" value="1"/>
</dbReference>
<accession>A0A1I7YAS0</accession>
<reference evidence="4" key="1">
    <citation type="submission" date="2016-11" db="UniProtKB">
        <authorList>
            <consortium name="WormBaseParasite"/>
        </authorList>
    </citation>
    <scope>IDENTIFICATION</scope>
</reference>
<dbReference type="InterPro" id="IPR029058">
    <property type="entry name" value="AB_hydrolase_fold"/>
</dbReference>
<dbReference type="AlphaFoldDB" id="A0A1I7YAS0"/>
<dbReference type="Pfam" id="PF00326">
    <property type="entry name" value="Peptidase_S9"/>
    <property type="match status" value="1"/>
</dbReference>
<feature type="domain" description="Peptidase S9 prolyl oligopeptidase catalytic" evidence="2">
    <location>
        <begin position="114"/>
        <end position="308"/>
    </location>
</feature>
<feature type="signal peptide" evidence="1">
    <location>
        <begin position="1"/>
        <end position="25"/>
    </location>
</feature>
<evidence type="ECO:0000256" key="1">
    <source>
        <dbReference type="SAM" id="SignalP"/>
    </source>
</evidence>
<evidence type="ECO:0000313" key="4">
    <source>
        <dbReference type="WBParaSite" id="L893_g14474.t1"/>
    </source>
</evidence>
<dbReference type="GO" id="GO:0052689">
    <property type="term" value="F:carboxylic ester hydrolase activity"/>
    <property type="evidence" value="ECO:0007669"/>
    <property type="project" value="TreeGrafter"/>
</dbReference>
<evidence type="ECO:0000259" key="2">
    <source>
        <dbReference type="Pfam" id="PF00326"/>
    </source>
</evidence>
<protein>
    <submittedName>
        <fullName evidence="4">Hydrolase_4 domain-containing protein</fullName>
    </submittedName>
</protein>
<dbReference type="Gene3D" id="3.40.50.1820">
    <property type="entry name" value="alpha/beta hydrolase"/>
    <property type="match status" value="1"/>
</dbReference>
<feature type="chain" id="PRO_5009312010" evidence="1">
    <location>
        <begin position="26"/>
        <end position="314"/>
    </location>
</feature>
<dbReference type="InterPro" id="IPR053145">
    <property type="entry name" value="AB_hydrolase_Est10"/>
</dbReference>
<sequence>MDYSISLARLVGLAVLVSLGSQAHAQAQAHGLARTDGSTIHYYVQPAIAPQDGVHELLLIVQGSDCNSVAHKKIVWETLAKARPQAQVLGVEKYALTAALPASDEPERSDCPTDYIQRDNPQQRVADLEAVLKQLQSQTRYDQLFALGGSEGAVIVHLLAAQTSYLDAVVSFNGGGRWFQDDVLYSVSVEAMPAADKKAMLEGLGDFLKQAKAGLDTDMSQHGRDWWQQMLNLDQADVLRKIGIPALVIQSGRDTSVSPQAAAQMLVQVDNPHLVRRTYPDLDHGMNQPDGSSAMPQVVEDIAQWLNQLKPGTP</sequence>
<keyword evidence="1" id="KW-0732">Signal</keyword>
<proteinExistence type="predicted"/>
<dbReference type="PANTHER" id="PTHR43265:SF1">
    <property type="entry name" value="ESTERASE ESTD"/>
    <property type="match status" value="1"/>
</dbReference>